<comment type="caution">
    <text evidence="3">The sequence shown here is derived from an EMBL/GenBank/DDBJ whole genome shotgun (WGS) entry which is preliminary data.</text>
</comment>
<dbReference type="InterPro" id="IPR012337">
    <property type="entry name" value="RNaseH-like_sf"/>
</dbReference>
<dbReference type="GO" id="GO:0003676">
    <property type="term" value="F:nucleic acid binding"/>
    <property type="evidence" value="ECO:0007669"/>
    <property type="project" value="InterPro"/>
</dbReference>
<dbReference type="EMBL" id="JACGWL010000007">
    <property type="protein sequence ID" value="KAK4397736.1"/>
    <property type="molecule type" value="Genomic_DNA"/>
</dbReference>
<evidence type="ECO:0000259" key="2">
    <source>
        <dbReference type="Pfam" id="PF13456"/>
    </source>
</evidence>
<organism evidence="3 4">
    <name type="scientific">Sesamum angolense</name>
    <dbReference type="NCBI Taxonomy" id="2727404"/>
    <lineage>
        <taxon>Eukaryota</taxon>
        <taxon>Viridiplantae</taxon>
        <taxon>Streptophyta</taxon>
        <taxon>Embryophyta</taxon>
        <taxon>Tracheophyta</taxon>
        <taxon>Spermatophyta</taxon>
        <taxon>Magnoliopsida</taxon>
        <taxon>eudicotyledons</taxon>
        <taxon>Gunneridae</taxon>
        <taxon>Pentapetalae</taxon>
        <taxon>asterids</taxon>
        <taxon>lamiids</taxon>
        <taxon>Lamiales</taxon>
        <taxon>Pedaliaceae</taxon>
        <taxon>Sesamum</taxon>
    </lineage>
</organism>
<dbReference type="PANTHER" id="PTHR48475:SF1">
    <property type="entry name" value="RNASE H TYPE-1 DOMAIN-CONTAINING PROTEIN"/>
    <property type="match status" value="1"/>
</dbReference>
<evidence type="ECO:0000313" key="4">
    <source>
        <dbReference type="Proteomes" id="UP001289374"/>
    </source>
</evidence>
<feature type="region of interest" description="Disordered" evidence="1">
    <location>
        <begin position="226"/>
        <end position="246"/>
    </location>
</feature>
<dbReference type="InterPro" id="IPR002156">
    <property type="entry name" value="RNaseH_domain"/>
</dbReference>
<feature type="domain" description="RNase H type-1" evidence="2">
    <location>
        <begin position="5"/>
        <end position="79"/>
    </location>
</feature>
<dbReference type="PANTHER" id="PTHR48475">
    <property type="entry name" value="RIBONUCLEASE H"/>
    <property type="match status" value="1"/>
</dbReference>
<dbReference type="Gene3D" id="3.30.420.10">
    <property type="entry name" value="Ribonuclease H-like superfamily/Ribonuclease H"/>
    <property type="match status" value="2"/>
</dbReference>
<reference evidence="3" key="1">
    <citation type="submission" date="2020-06" db="EMBL/GenBank/DDBJ databases">
        <authorList>
            <person name="Li T."/>
            <person name="Hu X."/>
            <person name="Zhang T."/>
            <person name="Song X."/>
            <person name="Zhang H."/>
            <person name="Dai N."/>
            <person name="Sheng W."/>
            <person name="Hou X."/>
            <person name="Wei L."/>
        </authorList>
    </citation>
    <scope>NUCLEOTIDE SEQUENCE</scope>
    <source>
        <strain evidence="3">K16</strain>
        <tissue evidence="3">Leaf</tissue>
    </source>
</reference>
<evidence type="ECO:0000313" key="3">
    <source>
        <dbReference type="EMBL" id="KAK4397736.1"/>
    </source>
</evidence>
<keyword evidence="4" id="KW-1185">Reference proteome</keyword>
<dbReference type="InterPro" id="IPR036397">
    <property type="entry name" value="RNaseH_sf"/>
</dbReference>
<proteinExistence type="predicted"/>
<dbReference type="GO" id="GO:0004523">
    <property type="term" value="F:RNA-DNA hybrid ribonuclease activity"/>
    <property type="evidence" value="ECO:0007669"/>
    <property type="project" value="InterPro"/>
</dbReference>
<gene>
    <name evidence="3" type="ORF">Sango_1249100</name>
</gene>
<accession>A0AAE1WQH7</accession>
<feature type="compositionally biased region" description="Basic and acidic residues" evidence="1">
    <location>
        <begin position="100"/>
        <end position="120"/>
    </location>
</feature>
<protein>
    <recommendedName>
        <fullName evidence="2">RNase H type-1 domain-containing protein</fullName>
    </recommendedName>
</protein>
<name>A0AAE1WQH7_9LAMI</name>
<dbReference type="Proteomes" id="UP001289374">
    <property type="component" value="Unassembled WGS sequence"/>
</dbReference>
<sequence>MLHVDGSSTLRVGGARILLQGPGGVEIEIIAKLDFPTTNNEVEYEALTMGLEMALEVGVKQLDVYTDSQLVAMQIEISYQEKKYQGTRVVEIWGNDNWSEGKKDRGDSKREGIDRRRGDDTSNTLTSDPNGPVKIAYQFGQWGIDIFGPFPPAPAQKKFIIVAVEYSSKWMETEALAKNSEIEQSSKVRAYVNLLDPSWEYMKIVFRHPVHDEIAYVNGDIVGVSEPPNEEIDANNLSPPSGNSSE</sequence>
<dbReference type="SUPFAM" id="SSF53098">
    <property type="entry name" value="Ribonuclease H-like"/>
    <property type="match status" value="1"/>
</dbReference>
<feature type="compositionally biased region" description="Polar residues" evidence="1">
    <location>
        <begin position="235"/>
        <end position="246"/>
    </location>
</feature>
<feature type="region of interest" description="Disordered" evidence="1">
    <location>
        <begin position="100"/>
        <end position="130"/>
    </location>
</feature>
<evidence type="ECO:0000256" key="1">
    <source>
        <dbReference type="SAM" id="MobiDB-lite"/>
    </source>
</evidence>
<reference evidence="3" key="2">
    <citation type="journal article" date="2024" name="Plant">
        <title>Genomic evolution and insights into agronomic trait innovations of Sesamum species.</title>
        <authorList>
            <person name="Miao H."/>
            <person name="Wang L."/>
            <person name="Qu L."/>
            <person name="Liu H."/>
            <person name="Sun Y."/>
            <person name="Le M."/>
            <person name="Wang Q."/>
            <person name="Wei S."/>
            <person name="Zheng Y."/>
            <person name="Lin W."/>
            <person name="Duan Y."/>
            <person name="Cao H."/>
            <person name="Xiong S."/>
            <person name="Wang X."/>
            <person name="Wei L."/>
            <person name="Li C."/>
            <person name="Ma Q."/>
            <person name="Ju M."/>
            <person name="Zhao R."/>
            <person name="Li G."/>
            <person name="Mu C."/>
            <person name="Tian Q."/>
            <person name="Mei H."/>
            <person name="Zhang T."/>
            <person name="Gao T."/>
            <person name="Zhang H."/>
        </authorList>
    </citation>
    <scope>NUCLEOTIDE SEQUENCE</scope>
    <source>
        <strain evidence="3">K16</strain>
    </source>
</reference>
<dbReference type="Pfam" id="PF13456">
    <property type="entry name" value="RVT_3"/>
    <property type="match status" value="1"/>
</dbReference>
<dbReference type="AlphaFoldDB" id="A0AAE1WQH7"/>